<proteinExistence type="predicted"/>
<dbReference type="EMBL" id="JBHSDC010000012">
    <property type="protein sequence ID" value="MFC4231644.1"/>
    <property type="molecule type" value="Genomic_DNA"/>
</dbReference>
<evidence type="ECO:0000313" key="3">
    <source>
        <dbReference type="EMBL" id="MFC4231644.1"/>
    </source>
</evidence>
<dbReference type="RefSeq" id="WP_379013198.1">
    <property type="nucleotide sequence ID" value="NZ_JBHSDC010000012.1"/>
</dbReference>
<accession>A0ABV8PXD8</accession>
<protein>
    <submittedName>
        <fullName evidence="3">Tetratricopeptide repeat protein</fullName>
    </submittedName>
</protein>
<dbReference type="SUPFAM" id="SSF48452">
    <property type="entry name" value="TPR-like"/>
    <property type="match status" value="1"/>
</dbReference>
<gene>
    <name evidence="3" type="ORF">ACFOW1_07070</name>
</gene>
<dbReference type="PROSITE" id="PS50005">
    <property type="entry name" value="TPR"/>
    <property type="match status" value="1"/>
</dbReference>
<dbReference type="Gene3D" id="1.25.40.10">
    <property type="entry name" value="Tetratricopeptide repeat domain"/>
    <property type="match status" value="1"/>
</dbReference>
<sequence>MQPIKLVIFCFFITLATHATAQSPFTYEEANTKSYALYEKASWKELLDYGREAVLNNQDFTLLRLRMGYAAFMLNNFSEAIRQYEQVLKNDSYNSTAHYYIWLCRKYLNQTELADAQVRYLSPEVIAEAKLRSFAFTDANIEASFKTTNSSFRNNTNYEKIELKNRFGYNIHMQQAGALFNQSILLANALRPGAIPPPPPYRTASINQSEYYNKITANMNSHWQLKAAYHYTQTNTDNTIYNNQSALVGIKYFNHYFDIQADAIFSTITDTSISQYNAQIGIYPFGNLKLYGFSTAIIRNRPSGSAFNFRQVIGVQISKKLWLEGNTTLGTFTDLLENDGLYIYNQIDKNLFKAGLFGYIPLSSQCTFNMGYTLEQRVLYNTNNTFNQHSITGGLSWKF</sequence>
<evidence type="ECO:0000256" key="1">
    <source>
        <dbReference type="PROSITE-ProRule" id="PRU00339"/>
    </source>
</evidence>
<keyword evidence="4" id="KW-1185">Reference proteome</keyword>
<feature type="chain" id="PRO_5045062391" evidence="2">
    <location>
        <begin position="22"/>
        <end position="399"/>
    </location>
</feature>
<dbReference type="Proteomes" id="UP001595906">
    <property type="component" value="Unassembled WGS sequence"/>
</dbReference>
<evidence type="ECO:0000313" key="4">
    <source>
        <dbReference type="Proteomes" id="UP001595906"/>
    </source>
</evidence>
<comment type="caution">
    <text evidence="3">The sequence shown here is derived from an EMBL/GenBank/DDBJ whole genome shotgun (WGS) entry which is preliminary data.</text>
</comment>
<feature type="repeat" description="TPR" evidence="1">
    <location>
        <begin position="61"/>
        <end position="94"/>
    </location>
</feature>
<organism evidence="3 4">
    <name type="scientific">Parasediminibacterium paludis</name>
    <dbReference type="NCBI Taxonomy" id="908966"/>
    <lineage>
        <taxon>Bacteria</taxon>
        <taxon>Pseudomonadati</taxon>
        <taxon>Bacteroidota</taxon>
        <taxon>Chitinophagia</taxon>
        <taxon>Chitinophagales</taxon>
        <taxon>Chitinophagaceae</taxon>
        <taxon>Parasediminibacterium</taxon>
    </lineage>
</organism>
<keyword evidence="2" id="KW-0732">Signal</keyword>
<feature type="signal peptide" evidence="2">
    <location>
        <begin position="1"/>
        <end position="21"/>
    </location>
</feature>
<keyword evidence="1" id="KW-0802">TPR repeat</keyword>
<dbReference type="InterPro" id="IPR019734">
    <property type="entry name" value="TPR_rpt"/>
</dbReference>
<dbReference type="InterPro" id="IPR011990">
    <property type="entry name" value="TPR-like_helical_dom_sf"/>
</dbReference>
<reference evidence="4" key="1">
    <citation type="journal article" date="2019" name="Int. J. Syst. Evol. Microbiol.">
        <title>The Global Catalogue of Microorganisms (GCM) 10K type strain sequencing project: providing services to taxonomists for standard genome sequencing and annotation.</title>
        <authorList>
            <consortium name="The Broad Institute Genomics Platform"/>
            <consortium name="The Broad Institute Genome Sequencing Center for Infectious Disease"/>
            <person name="Wu L."/>
            <person name="Ma J."/>
        </authorList>
    </citation>
    <scope>NUCLEOTIDE SEQUENCE [LARGE SCALE GENOMIC DNA]</scope>
    <source>
        <strain evidence="4">CECT 8010</strain>
    </source>
</reference>
<evidence type="ECO:0000256" key="2">
    <source>
        <dbReference type="SAM" id="SignalP"/>
    </source>
</evidence>
<name>A0ABV8PXD8_9BACT</name>